<name>A0ACC0AR95_CATRO</name>
<protein>
    <submittedName>
        <fullName evidence="1">Uncharacterized protein</fullName>
    </submittedName>
</protein>
<accession>A0ACC0AR95</accession>
<dbReference type="Proteomes" id="UP001060085">
    <property type="component" value="Linkage Group LG05"/>
</dbReference>
<proteinExistence type="predicted"/>
<evidence type="ECO:0000313" key="1">
    <source>
        <dbReference type="EMBL" id="KAI5663399.1"/>
    </source>
</evidence>
<keyword evidence="2" id="KW-1185">Reference proteome</keyword>
<gene>
    <name evidence="1" type="ORF">M9H77_22722</name>
</gene>
<reference evidence="2" key="1">
    <citation type="journal article" date="2023" name="Nat. Plants">
        <title>Single-cell RNA sequencing provides a high-resolution roadmap for understanding the multicellular compartmentation of specialized metabolism.</title>
        <authorList>
            <person name="Sun S."/>
            <person name="Shen X."/>
            <person name="Li Y."/>
            <person name="Li Y."/>
            <person name="Wang S."/>
            <person name="Li R."/>
            <person name="Zhang H."/>
            <person name="Shen G."/>
            <person name="Guo B."/>
            <person name="Wei J."/>
            <person name="Xu J."/>
            <person name="St-Pierre B."/>
            <person name="Chen S."/>
            <person name="Sun C."/>
        </authorList>
    </citation>
    <scope>NUCLEOTIDE SEQUENCE [LARGE SCALE GENOMIC DNA]</scope>
</reference>
<evidence type="ECO:0000313" key="2">
    <source>
        <dbReference type="Proteomes" id="UP001060085"/>
    </source>
</evidence>
<dbReference type="EMBL" id="CM044705">
    <property type="protein sequence ID" value="KAI5663399.1"/>
    <property type="molecule type" value="Genomic_DNA"/>
</dbReference>
<organism evidence="1 2">
    <name type="scientific">Catharanthus roseus</name>
    <name type="common">Madagascar periwinkle</name>
    <name type="synonym">Vinca rosea</name>
    <dbReference type="NCBI Taxonomy" id="4058"/>
    <lineage>
        <taxon>Eukaryota</taxon>
        <taxon>Viridiplantae</taxon>
        <taxon>Streptophyta</taxon>
        <taxon>Embryophyta</taxon>
        <taxon>Tracheophyta</taxon>
        <taxon>Spermatophyta</taxon>
        <taxon>Magnoliopsida</taxon>
        <taxon>eudicotyledons</taxon>
        <taxon>Gunneridae</taxon>
        <taxon>Pentapetalae</taxon>
        <taxon>asterids</taxon>
        <taxon>lamiids</taxon>
        <taxon>Gentianales</taxon>
        <taxon>Apocynaceae</taxon>
        <taxon>Rauvolfioideae</taxon>
        <taxon>Vinceae</taxon>
        <taxon>Catharanthinae</taxon>
        <taxon>Catharanthus</taxon>
    </lineage>
</organism>
<comment type="caution">
    <text evidence="1">The sequence shown here is derived from an EMBL/GenBank/DDBJ whole genome shotgun (WGS) entry which is preliminary data.</text>
</comment>
<sequence>MPFLMNRHFLLPKIYQLCMILLLLQTLATSMSDFGELLVGHEESSSPFGQNSPLTARGSPTATHSNECSVGPTHSQPQSHVSAPTTNSSATSGLPSGPPILKNSRLSDAPSGSDSPGPPHLPSLSRHILHPHFGFRAKAAHLLTRKSKYVTSVARSDTTNVESSQQGRRREEQHDPIIPKPRGKPKDLTANFESRLTRVEEGMSVVDALIENLDQLVEGLEVNIVETHEEMREALTKLGESIRVDLQALRDEFMAEVAHLRDIHQRELNSLFMQLEDARGDLALCKKVALAGPTTSTVESRRADIPKPKSFAGTHNASEADKFLWGLEQYFDVVGIKDDGAKIKSTALYLTDTTMLWWHRRQEDAKRGT</sequence>